<feature type="compositionally biased region" description="Low complexity" evidence="1">
    <location>
        <begin position="369"/>
        <end position="387"/>
    </location>
</feature>
<feature type="compositionally biased region" description="Low complexity" evidence="1">
    <location>
        <begin position="309"/>
        <end position="329"/>
    </location>
</feature>
<dbReference type="CDD" id="cd11693">
    <property type="entry name" value="HRI1_C_like"/>
    <property type="match status" value="1"/>
</dbReference>
<feature type="region of interest" description="Disordered" evidence="1">
    <location>
        <begin position="288"/>
        <end position="392"/>
    </location>
</feature>
<dbReference type="EMBL" id="ML220116">
    <property type="protein sequence ID" value="TGZ82309.1"/>
    <property type="molecule type" value="Genomic_DNA"/>
</dbReference>
<dbReference type="Proteomes" id="UP000298138">
    <property type="component" value="Unassembled WGS sequence"/>
</dbReference>
<dbReference type="STRING" id="341454.A0A4S2MZR0"/>
<dbReference type="AlphaFoldDB" id="A0A4S2MZR0"/>
<feature type="compositionally biased region" description="Basic residues" evidence="1">
    <location>
        <begin position="330"/>
        <end position="339"/>
    </location>
</feature>
<evidence type="ECO:0000313" key="2">
    <source>
        <dbReference type="EMBL" id="TGZ82309.1"/>
    </source>
</evidence>
<evidence type="ECO:0008006" key="4">
    <source>
        <dbReference type="Google" id="ProtNLM"/>
    </source>
</evidence>
<feature type="region of interest" description="Disordered" evidence="1">
    <location>
        <begin position="160"/>
        <end position="181"/>
    </location>
</feature>
<accession>A0A4S2MZR0</accession>
<proteinExistence type="predicted"/>
<dbReference type="Gene3D" id="2.40.128.320">
    <property type="entry name" value="Protein HRI1, N-terminal domain"/>
    <property type="match status" value="1"/>
</dbReference>
<reference evidence="2 3" key="1">
    <citation type="submission" date="2019-04" db="EMBL/GenBank/DDBJ databases">
        <title>Comparative genomics and transcriptomics to analyze fruiting body development in filamentous ascomycetes.</title>
        <authorList>
            <consortium name="DOE Joint Genome Institute"/>
            <person name="Lutkenhaus R."/>
            <person name="Traeger S."/>
            <person name="Breuer J."/>
            <person name="Kuo A."/>
            <person name="Lipzen A."/>
            <person name="Pangilinan J."/>
            <person name="Dilworth D."/>
            <person name="Sandor L."/>
            <person name="Poggeler S."/>
            <person name="Barry K."/>
            <person name="Grigoriev I.V."/>
            <person name="Nowrousian M."/>
        </authorList>
    </citation>
    <scope>NUCLEOTIDE SEQUENCE [LARGE SCALE GENOMIC DNA]</scope>
    <source>
        <strain evidence="2 3">CBS 389.68</strain>
    </source>
</reference>
<feature type="region of interest" description="Disordered" evidence="1">
    <location>
        <begin position="1"/>
        <end position="21"/>
    </location>
</feature>
<dbReference type="InterPro" id="IPR043047">
    <property type="entry name" value="Hri1_N_sf"/>
</dbReference>
<keyword evidence="3" id="KW-1185">Reference proteome</keyword>
<name>A0A4S2MZR0_9PEZI</name>
<dbReference type="OrthoDB" id="4045395at2759"/>
<organism evidence="2 3">
    <name type="scientific">Ascodesmis nigricans</name>
    <dbReference type="NCBI Taxonomy" id="341454"/>
    <lineage>
        <taxon>Eukaryota</taxon>
        <taxon>Fungi</taxon>
        <taxon>Dikarya</taxon>
        <taxon>Ascomycota</taxon>
        <taxon>Pezizomycotina</taxon>
        <taxon>Pezizomycetes</taxon>
        <taxon>Pezizales</taxon>
        <taxon>Ascodesmidaceae</taxon>
        <taxon>Ascodesmis</taxon>
    </lineage>
</organism>
<evidence type="ECO:0000313" key="3">
    <source>
        <dbReference type="Proteomes" id="UP000298138"/>
    </source>
</evidence>
<evidence type="ECO:0000256" key="1">
    <source>
        <dbReference type="SAM" id="MobiDB-lite"/>
    </source>
</evidence>
<sequence length="462" mass="51413">MERNFHEFKLPPPPADGNGTLVAPPSKPLIFDRVYVRWIPGLAKEPTSTLRVISPGYKYIDISIIFPPTRRQEKQPETTTAANTSRPLVEEPTLVAFSAGTYYRTQDDGIRGHLVDWTTPFEHVSHNFFTLTHHHNGDVLAKGIAERKISGFSAAGEDTHHRYGLDGSTDVTNPDGSKPPPQVDQKIFKQYEELWRPQSTAPPFTNLAIVLLLRGEDGTRPGSSVDMATRNAKGMVVRVGGWCQGIMQTREAVVVERWERGKDARWRRVVRVGWRKGEERERDWQVWGEENVGFDTPGPDGSGSGHGQPSASPASASASPSSSTPTATSKSKKNSKSKLRIPSTSDYDPSLPNIQEHPAEQRAPLHDLPSSSSTNIPIPNPHNTYTNETTSPPPYDPLKSLILPCSVACMDRDESADAGRWQGGRYWKMVLKSEVVVEKTVRVGDAVWVPGWRWEVVERCQW</sequence>
<protein>
    <recommendedName>
        <fullName evidence="4">Protein HRI1</fullName>
    </recommendedName>
</protein>
<gene>
    <name evidence="2" type="ORF">EX30DRAFT_363370</name>
</gene>
<dbReference type="InParanoid" id="A0A4S2MZR0"/>
<dbReference type="InterPro" id="IPR031818">
    <property type="entry name" value="Hri1"/>
</dbReference>
<dbReference type="Pfam" id="PF16815">
    <property type="entry name" value="HRI1"/>
    <property type="match status" value="1"/>
</dbReference>